<gene>
    <name evidence="1" type="ORF">GY169_04110</name>
</gene>
<dbReference type="RefSeq" id="WP_167575045.1">
    <property type="nucleotide sequence ID" value="NZ_CP050321.1"/>
</dbReference>
<dbReference type="KEGG" id="kgn:GY169_04110"/>
<dbReference type="AlphaFoldDB" id="A0A6G9RH07"/>
<dbReference type="InterPro" id="IPR017853">
    <property type="entry name" value="GH"/>
</dbReference>
<reference evidence="1 2" key="1">
    <citation type="submission" date="2020-02" db="EMBL/GenBank/DDBJ databases">
        <title>Whole genome PO2S7.</title>
        <authorList>
            <person name="Singha K.M."/>
        </authorList>
    </citation>
    <scope>NUCLEOTIDE SEQUENCE [LARGE SCALE GENOMIC DNA]</scope>
    <source>
        <strain evidence="1 2">PO2S7</strain>
    </source>
</reference>
<evidence type="ECO:0000313" key="2">
    <source>
        <dbReference type="Proteomes" id="UP000503580"/>
    </source>
</evidence>
<accession>A0A6G9RH07</accession>
<organism evidence="1 2">
    <name type="scientific">Kluyvera genomosp. 3</name>
    <dbReference type="NCBI Taxonomy" id="2774055"/>
    <lineage>
        <taxon>Bacteria</taxon>
        <taxon>Pseudomonadati</taxon>
        <taxon>Pseudomonadota</taxon>
        <taxon>Gammaproteobacteria</taxon>
        <taxon>Enterobacterales</taxon>
        <taxon>Enterobacteriaceae</taxon>
        <taxon>Kluyvera</taxon>
    </lineage>
</organism>
<keyword evidence="2" id="KW-1185">Reference proteome</keyword>
<proteinExistence type="predicted"/>
<dbReference type="SUPFAM" id="SSF51445">
    <property type="entry name" value="(Trans)glycosidases"/>
    <property type="match status" value="1"/>
</dbReference>
<dbReference type="EMBL" id="CP050321">
    <property type="protein sequence ID" value="QIR26038.1"/>
    <property type="molecule type" value="Genomic_DNA"/>
</dbReference>
<name>A0A6G9RH07_9ENTR</name>
<dbReference type="Proteomes" id="UP000503580">
    <property type="component" value="Chromosome"/>
</dbReference>
<sequence length="524" mass="60299">MTATTPLLFMEINSPDIWRWSFVEYTVGQALRYEFQGIVIHQQSLLARLAPPSRCCKGSELINLTLAQEHAIIYLRRVGDYCQKHHLQLWLQGEATPDSQELKAKFPEFFLSENNHDAFIQHFFQHTIPHILAALPAVRGLRLSLSTPDISNEHWKTSLKTLYQGIRQLGRLLILRDYQDKTWPRQMLRTALETLPDDVRASIKATELDYRPGFASNPNLLNIQSNRKWLELDLWGLEYGWTLLPCYLLEEIQQRLAWLNQHSGGAPEAITVRIDWEWMPDLTLNGSQNELNLFGLAPLIHEPEVNPRHIVHRWLQQQAPTAPQHTLNALGDIVIASHEWSCKTPTLLGRVLQCHSRPPTDLEHTLHLLHLDTRGANWTQSFQPLMPSDDRELGVQQCQLIELENQRSRFLADYLYSRSLKLLPDSGLAEPTRRAIADGAIRAFKYTHIYSAFTQALSLKLWLRKYGEQADIRTQLAVALRDFRQQNNELEAWFSQHGDAHPSAFATLLNPQRIATLIASLDND</sequence>
<evidence type="ECO:0000313" key="1">
    <source>
        <dbReference type="EMBL" id="QIR26038.1"/>
    </source>
</evidence>
<protein>
    <submittedName>
        <fullName evidence="1">Uncharacterized protein</fullName>
    </submittedName>
</protein>